<evidence type="ECO:0000256" key="6">
    <source>
        <dbReference type="ARBA" id="ARBA00023163"/>
    </source>
</evidence>
<feature type="domain" description="CBP/p300-type HAT" evidence="9">
    <location>
        <begin position="8"/>
        <end position="237"/>
    </location>
</feature>
<dbReference type="EC" id="2.3.1.48" evidence="2"/>
<evidence type="ECO:0000256" key="7">
    <source>
        <dbReference type="ARBA" id="ARBA00023242"/>
    </source>
</evidence>
<comment type="catalytic activity">
    <reaction evidence="8">
        <text>L-lysyl-[protein] + acetyl-CoA = N(6)-acetyl-L-lysyl-[protein] + CoA + H(+)</text>
        <dbReference type="Rhea" id="RHEA:45948"/>
        <dbReference type="Rhea" id="RHEA-COMP:9752"/>
        <dbReference type="Rhea" id="RHEA-COMP:10731"/>
        <dbReference type="ChEBI" id="CHEBI:15378"/>
        <dbReference type="ChEBI" id="CHEBI:29969"/>
        <dbReference type="ChEBI" id="CHEBI:57287"/>
        <dbReference type="ChEBI" id="CHEBI:57288"/>
        <dbReference type="ChEBI" id="CHEBI:61930"/>
        <dbReference type="EC" id="2.3.1.48"/>
    </reaction>
</comment>
<keyword evidence="4" id="KW-0156">Chromatin regulator</keyword>
<dbReference type="PANTHER" id="PTHR13808:SF1">
    <property type="entry name" value="HISTONE ACETYLTRANSFERASE"/>
    <property type="match status" value="1"/>
</dbReference>
<evidence type="ECO:0000313" key="11">
    <source>
        <dbReference type="Proteomes" id="UP000235145"/>
    </source>
</evidence>
<accession>A0A9R1XVT7</accession>
<comment type="caution">
    <text evidence="10">The sequence shown here is derived from an EMBL/GenBank/DDBJ whole genome shotgun (WGS) entry which is preliminary data.</text>
</comment>
<keyword evidence="7" id="KW-0539">Nucleus</keyword>
<evidence type="ECO:0000259" key="9">
    <source>
        <dbReference type="PROSITE" id="PS51727"/>
    </source>
</evidence>
<dbReference type="InterPro" id="IPR031162">
    <property type="entry name" value="CBP_P300_HAT"/>
</dbReference>
<keyword evidence="11" id="KW-1185">Reference proteome</keyword>
<evidence type="ECO:0000256" key="2">
    <source>
        <dbReference type="ARBA" id="ARBA00013184"/>
    </source>
</evidence>
<proteinExistence type="predicted"/>
<dbReference type="GO" id="GO:0004402">
    <property type="term" value="F:histone acetyltransferase activity"/>
    <property type="evidence" value="ECO:0007669"/>
    <property type="project" value="InterPro"/>
</dbReference>
<dbReference type="PROSITE" id="PS51727">
    <property type="entry name" value="CBP_P300_HAT"/>
    <property type="match status" value="1"/>
</dbReference>
<keyword evidence="3" id="KW-0808">Transferase</keyword>
<organism evidence="10 11">
    <name type="scientific">Lactuca sativa</name>
    <name type="common">Garden lettuce</name>
    <dbReference type="NCBI Taxonomy" id="4236"/>
    <lineage>
        <taxon>Eukaryota</taxon>
        <taxon>Viridiplantae</taxon>
        <taxon>Streptophyta</taxon>
        <taxon>Embryophyta</taxon>
        <taxon>Tracheophyta</taxon>
        <taxon>Spermatophyta</taxon>
        <taxon>Magnoliopsida</taxon>
        <taxon>eudicotyledons</taxon>
        <taxon>Gunneridae</taxon>
        <taxon>Pentapetalae</taxon>
        <taxon>asterids</taxon>
        <taxon>campanulids</taxon>
        <taxon>Asterales</taxon>
        <taxon>Asteraceae</taxon>
        <taxon>Cichorioideae</taxon>
        <taxon>Cichorieae</taxon>
        <taxon>Lactucinae</taxon>
        <taxon>Lactuca</taxon>
    </lineage>
</organism>
<evidence type="ECO:0000256" key="5">
    <source>
        <dbReference type="ARBA" id="ARBA00023015"/>
    </source>
</evidence>
<evidence type="ECO:0000256" key="3">
    <source>
        <dbReference type="ARBA" id="ARBA00022679"/>
    </source>
</evidence>
<keyword evidence="5" id="KW-0805">Transcription regulation</keyword>
<keyword evidence="6" id="KW-0804">Transcription</keyword>
<evidence type="ECO:0000256" key="4">
    <source>
        <dbReference type="ARBA" id="ARBA00022853"/>
    </source>
</evidence>
<dbReference type="EMBL" id="NBSK02000002">
    <property type="protein sequence ID" value="KAJ0221177.1"/>
    <property type="molecule type" value="Genomic_DNA"/>
</dbReference>
<dbReference type="GO" id="GO:0005634">
    <property type="term" value="C:nucleus"/>
    <property type="evidence" value="ECO:0007669"/>
    <property type="project" value="UniProtKB-SubCell"/>
</dbReference>
<comment type="subcellular location">
    <subcellularLocation>
        <location evidence="1">Nucleus</location>
    </subcellularLocation>
</comment>
<evidence type="ECO:0000256" key="8">
    <source>
        <dbReference type="ARBA" id="ARBA00048017"/>
    </source>
</evidence>
<gene>
    <name evidence="10" type="ORF">LSAT_V11C200087810</name>
</gene>
<evidence type="ECO:0000256" key="1">
    <source>
        <dbReference type="ARBA" id="ARBA00004123"/>
    </source>
</evidence>
<sequence length="237" mass="26664">MPLPQSVVLGAKDLPRTILSDHIESRLFGKLKQERLERARVVSSVDKMLEVKQQVLEIFQEENYPVDFGYKSKVVLLFQKIEGLEVCLFGMPEIKAVTGEALRIFVYHEILIDLLTVNCYMIVCLCAHGCWIGVGLRRVLLCAVGQDNQGGPVVPKAQLAVRIDCRPQEGGPDMPRLGEWTRPTEGPVRADQSYCRLREWTRWIEGPVRVDQSHCRLDVYGSSGDCGKAKGCSYRSS</sequence>
<reference evidence="10 11" key="1">
    <citation type="journal article" date="2017" name="Nat. Commun.">
        <title>Genome assembly with in vitro proximity ligation data and whole-genome triplication in lettuce.</title>
        <authorList>
            <person name="Reyes-Chin-Wo S."/>
            <person name="Wang Z."/>
            <person name="Yang X."/>
            <person name="Kozik A."/>
            <person name="Arikit S."/>
            <person name="Song C."/>
            <person name="Xia L."/>
            <person name="Froenicke L."/>
            <person name="Lavelle D.O."/>
            <person name="Truco M.J."/>
            <person name="Xia R."/>
            <person name="Zhu S."/>
            <person name="Xu C."/>
            <person name="Xu H."/>
            <person name="Xu X."/>
            <person name="Cox K."/>
            <person name="Korf I."/>
            <person name="Meyers B.C."/>
            <person name="Michelmore R.W."/>
        </authorList>
    </citation>
    <scope>NUCLEOTIDE SEQUENCE [LARGE SCALE GENOMIC DNA]</scope>
    <source>
        <strain evidence="11">cv. Salinas</strain>
        <tissue evidence="10">Seedlings</tissue>
    </source>
</reference>
<dbReference type="PANTHER" id="PTHR13808">
    <property type="entry name" value="CBP/P300-RELATED"/>
    <property type="match status" value="1"/>
</dbReference>
<evidence type="ECO:0000313" key="10">
    <source>
        <dbReference type="EMBL" id="KAJ0221177.1"/>
    </source>
</evidence>
<name>A0A9R1XVT7_LACSA</name>
<dbReference type="GO" id="GO:0006355">
    <property type="term" value="P:regulation of DNA-templated transcription"/>
    <property type="evidence" value="ECO:0007669"/>
    <property type="project" value="InterPro"/>
</dbReference>
<protein>
    <recommendedName>
        <fullName evidence="2">histone acetyltransferase</fullName>
        <ecNumber evidence="2">2.3.1.48</ecNumber>
    </recommendedName>
</protein>
<dbReference type="InterPro" id="IPR013178">
    <property type="entry name" value="Histone_AcTrfase_Rtt109/CBP"/>
</dbReference>
<dbReference type="Proteomes" id="UP000235145">
    <property type="component" value="Unassembled WGS sequence"/>
</dbReference>
<dbReference type="AlphaFoldDB" id="A0A9R1XVT7"/>